<dbReference type="InterPro" id="IPR057646">
    <property type="entry name" value="WD40_WDHD1_1st"/>
</dbReference>
<dbReference type="Pfam" id="PF00400">
    <property type="entry name" value="WD40"/>
    <property type="match status" value="2"/>
</dbReference>
<dbReference type="GO" id="GO:0003714">
    <property type="term" value="F:transcription corepressor activity"/>
    <property type="evidence" value="ECO:0007669"/>
    <property type="project" value="InterPro"/>
</dbReference>
<dbReference type="Gene3D" id="2.130.10.10">
    <property type="entry name" value="YVTN repeat-like/Quinoprotein amine dehydrogenase"/>
    <property type="match status" value="1"/>
</dbReference>
<dbReference type="AlphaFoldDB" id="A0AAV6VYU6"/>
<evidence type="ECO:0000256" key="3">
    <source>
        <dbReference type="ARBA" id="ARBA00022737"/>
    </source>
</evidence>
<dbReference type="Proteomes" id="UP000826271">
    <property type="component" value="Unassembled WGS sequence"/>
</dbReference>
<dbReference type="InterPro" id="IPR001680">
    <property type="entry name" value="WD40_rpt"/>
</dbReference>
<comment type="subcellular location">
    <subcellularLocation>
        <location evidence="1">Nucleus</location>
    </subcellularLocation>
</comment>
<sequence>MSTSSTSTSHSREIPSSEVLTLKEHTNKILFLLPGEISCYNEMPRTVKCNVFTANNAIPNISCTNFFLLFAYPSEEFRIWHINDGIYGSNLRVESTRALLLNNVPKVGVGLKYNAALDWNKDGTLLATGSFDGKARIWRISGELESTISEHTEAITALKWNKNNSYILTGSIDKTAYVWDVENSTMKQFHYHAGCVNDVDWRDKDYYATGSSDRTIDVCKIGEILPIKTFIGHQDIVNCVKWDPTGSVLASCSCDSTVKIWSMEKDQCVHNFKNHEKGVCFIRWSPTGPDTDNPNQPSILASGSKDSTVKLWDVEQGKLLCSLNGHWDTISCLAFSPNGEYLASGSQGQINIWSVKEKYLIRSYIGQSGGVAGVCWDKEGNKIAAGFADGSVCFLNFRM</sequence>
<dbReference type="FunFam" id="2.130.10.10:FF:000218">
    <property type="entry name" value="WD40 repeat-containing protein HOS15"/>
    <property type="match status" value="1"/>
</dbReference>
<dbReference type="PANTHER" id="PTHR22846:SF2">
    <property type="entry name" value="F-BOX-LIKE_WD REPEAT-CONTAINING PROTEIN EBI"/>
    <property type="match status" value="1"/>
</dbReference>
<organism evidence="9 10">
    <name type="scientific">Buddleja alternifolia</name>
    <dbReference type="NCBI Taxonomy" id="168488"/>
    <lineage>
        <taxon>Eukaryota</taxon>
        <taxon>Viridiplantae</taxon>
        <taxon>Streptophyta</taxon>
        <taxon>Embryophyta</taxon>
        <taxon>Tracheophyta</taxon>
        <taxon>Spermatophyta</taxon>
        <taxon>Magnoliopsida</taxon>
        <taxon>eudicotyledons</taxon>
        <taxon>Gunneridae</taxon>
        <taxon>Pentapetalae</taxon>
        <taxon>asterids</taxon>
        <taxon>lamiids</taxon>
        <taxon>Lamiales</taxon>
        <taxon>Scrophulariaceae</taxon>
        <taxon>Buddlejeae</taxon>
        <taxon>Buddleja</taxon>
    </lineage>
</organism>
<dbReference type="InterPro" id="IPR045183">
    <property type="entry name" value="Ebi-like"/>
</dbReference>
<name>A0AAV6VYU6_9LAMI</name>
<dbReference type="Pfam" id="PF24817">
    <property type="entry name" value="WD40_WDHD1_1st"/>
    <property type="match status" value="1"/>
</dbReference>
<keyword evidence="5" id="KW-0804">Transcription</keyword>
<feature type="domain" description="WDHD1 first WD40" evidence="8">
    <location>
        <begin position="197"/>
        <end position="393"/>
    </location>
</feature>
<gene>
    <name evidence="9" type="ORF">BUALT_BualtUnG0057600</name>
</gene>
<keyword evidence="3" id="KW-0677">Repeat</keyword>
<evidence type="ECO:0000256" key="1">
    <source>
        <dbReference type="ARBA" id="ARBA00004123"/>
    </source>
</evidence>
<feature type="repeat" description="WD" evidence="7">
    <location>
        <begin position="323"/>
        <end position="363"/>
    </location>
</feature>
<dbReference type="PROSITE" id="PS50294">
    <property type="entry name" value="WD_REPEATS_REGION"/>
    <property type="match status" value="3"/>
</dbReference>
<dbReference type="SUPFAM" id="SSF50978">
    <property type="entry name" value="WD40 repeat-like"/>
    <property type="match status" value="1"/>
</dbReference>
<evidence type="ECO:0000256" key="4">
    <source>
        <dbReference type="ARBA" id="ARBA00023015"/>
    </source>
</evidence>
<evidence type="ECO:0000256" key="6">
    <source>
        <dbReference type="ARBA" id="ARBA00023242"/>
    </source>
</evidence>
<keyword evidence="4" id="KW-0805">Transcription regulation</keyword>
<evidence type="ECO:0000259" key="8">
    <source>
        <dbReference type="Pfam" id="PF24817"/>
    </source>
</evidence>
<evidence type="ECO:0000256" key="7">
    <source>
        <dbReference type="PROSITE-ProRule" id="PRU00221"/>
    </source>
</evidence>
<keyword evidence="6" id="KW-0539">Nucleus</keyword>
<feature type="repeat" description="WD" evidence="7">
    <location>
        <begin position="230"/>
        <end position="271"/>
    </location>
</feature>
<dbReference type="InterPro" id="IPR015943">
    <property type="entry name" value="WD40/YVTN_repeat-like_dom_sf"/>
</dbReference>
<keyword evidence="2 7" id="KW-0853">WD repeat</keyword>
<comment type="caution">
    <text evidence="9">The sequence shown here is derived from an EMBL/GenBank/DDBJ whole genome shotgun (WGS) entry which is preliminary data.</text>
</comment>
<evidence type="ECO:0000313" key="10">
    <source>
        <dbReference type="Proteomes" id="UP000826271"/>
    </source>
</evidence>
<dbReference type="CDD" id="cd00200">
    <property type="entry name" value="WD40"/>
    <property type="match status" value="1"/>
</dbReference>
<dbReference type="SMART" id="SM00320">
    <property type="entry name" value="WD40"/>
    <property type="match status" value="7"/>
</dbReference>
<evidence type="ECO:0000256" key="5">
    <source>
        <dbReference type="ARBA" id="ARBA00023163"/>
    </source>
</evidence>
<reference evidence="9" key="1">
    <citation type="submission" date="2019-10" db="EMBL/GenBank/DDBJ databases">
        <authorList>
            <person name="Zhang R."/>
            <person name="Pan Y."/>
            <person name="Wang J."/>
            <person name="Ma R."/>
            <person name="Yu S."/>
        </authorList>
    </citation>
    <scope>NUCLEOTIDE SEQUENCE</scope>
    <source>
        <strain evidence="9">LA-IB0</strain>
        <tissue evidence="9">Leaf</tissue>
    </source>
</reference>
<feature type="repeat" description="WD" evidence="7">
    <location>
        <begin position="148"/>
        <end position="189"/>
    </location>
</feature>
<dbReference type="InterPro" id="IPR036322">
    <property type="entry name" value="WD40_repeat_dom_sf"/>
</dbReference>
<dbReference type="PANTHER" id="PTHR22846">
    <property type="entry name" value="WD40 REPEAT PROTEIN"/>
    <property type="match status" value="1"/>
</dbReference>
<dbReference type="GO" id="GO:0006357">
    <property type="term" value="P:regulation of transcription by RNA polymerase II"/>
    <property type="evidence" value="ECO:0007669"/>
    <property type="project" value="TreeGrafter"/>
</dbReference>
<evidence type="ECO:0000256" key="2">
    <source>
        <dbReference type="ARBA" id="ARBA00022574"/>
    </source>
</evidence>
<accession>A0AAV6VYU6</accession>
<feature type="repeat" description="WD" evidence="7">
    <location>
        <begin position="272"/>
        <end position="322"/>
    </location>
</feature>
<dbReference type="InterPro" id="IPR020472">
    <property type="entry name" value="WD40_PAC1"/>
</dbReference>
<dbReference type="EMBL" id="WHWC01000405">
    <property type="protein sequence ID" value="KAG8362621.1"/>
    <property type="molecule type" value="Genomic_DNA"/>
</dbReference>
<dbReference type="GO" id="GO:0000118">
    <property type="term" value="C:histone deacetylase complex"/>
    <property type="evidence" value="ECO:0007669"/>
    <property type="project" value="TreeGrafter"/>
</dbReference>
<dbReference type="PRINTS" id="PR00320">
    <property type="entry name" value="GPROTEINBRPT"/>
</dbReference>
<evidence type="ECO:0000313" key="9">
    <source>
        <dbReference type="EMBL" id="KAG8362621.1"/>
    </source>
</evidence>
<protein>
    <recommendedName>
        <fullName evidence="8">WDHD1 first WD40 domain-containing protein</fullName>
    </recommendedName>
</protein>
<proteinExistence type="predicted"/>
<dbReference type="PROSITE" id="PS00678">
    <property type="entry name" value="WD_REPEATS_1"/>
    <property type="match status" value="2"/>
</dbReference>
<dbReference type="InterPro" id="IPR019775">
    <property type="entry name" value="WD40_repeat_CS"/>
</dbReference>
<keyword evidence="10" id="KW-1185">Reference proteome</keyword>
<feature type="repeat" description="WD" evidence="7">
    <location>
        <begin position="116"/>
        <end position="141"/>
    </location>
</feature>
<dbReference type="PROSITE" id="PS50082">
    <property type="entry name" value="WD_REPEATS_2"/>
    <property type="match status" value="5"/>
</dbReference>